<dbReference type="GO" id="GO:0006635">
    <property type="term" value="P:fatty acid beta-oxidation"/>
    <property type="evidence" value="ECO:0007669"/>
    <property type="project" value="TreeGrafter"/>
</dbReference>
<dbReference type="EMBL" id="FNQR01000023">
    <property type="protein sequence ID" value="SEB17198.1"/>
    <property type="molecule type" value="Genomic_DNA"/>
</dbReference>
<evidence type="ECO:0000256" key="2">
    <source>
        <dbReference type="RuleBase" id="RU003707"/>
    </source>
</evidence>
<dbReference type="InterPro" id="IPR001753">
    <property type="entry name" value="Enoyl-CoA_hydra/iso"/>
</dbReference>
<gene>
    <name evidence="3" type="ORF">SAMN05421743_12322</name>
</gene>
<dbReference type="Pfam" id="PF00378">
    <property type="entry name" value="ECH_1"/>
    <property type="match status" value="1"/>
</dbReference>
<dbReference type="Gene3D" id="3.90.226.10">
    <property type="entry name" value="2-enoyl-CoA Hydratase, Chain A, domain 1"/>
    <property type="match status" value="1"/>
</dbReference>
<name>A0A1H4H7Z1_9BACI</name>
<dbReference type="CDD" id="cd06558">
    <property type="entry name" value="crotonase-like"/>
    <property type="match status" value="1"/>
</dbReference>
<proteinExistence type="inferred from homology"/>
<accession>A0A1H4H7Z1</accession>
<protein>
    <submittedName>
        <fullName evidence="3">Enoyl-CoA hydratase/carnithine racemase</fullName>
    </submittedName>
</protein>
<evidence type="ECO:0000313" key="4">
    <source>
        <dbReference type="Proteomes" id="UP000198584"/>
    </source>
</evidence>
<dbReference type="SUPFAM" id="SSF52096">
    <property type="entry name" value="ClpP/crotonase"/>
    <property type="match status" value="1"/>
</dbReference>
<dbReference type="STRING" id="571932.SAMN05421743_12322"/>
<dbReference type="InterPro" id="IPR029045">
    <property type="entry name" value="ClpP/crotonase-like_dom_sf"/>
</dbReference>
<dbReference type="GO" id="GO:0003824">
    <property type="term" value="F:catalytic activity"/>
    <property type="evidence" value="ECO:0007669"/>
    <property type="project" value="InterPro"/>
</dbReference>
<evidence type="ECO:0000256" key="1">
    <source>
        <dbReference type="ARBA" id="ARBA00005254"/>
    </source>
</evidence>
<dbReference type="RefSeq" id="WP_093046611.1">
    <property type="nucleotide sequence ID" value="NZ_FNQR01000023.1"/>
</dbReference>
<dbReference type="PROSITE" id="PS00166">
    <property type="entry name" value="ENOYL_COA_HYDRATASE"/>
    <property type="match status" value="1"/>
</dbReference>
<comment type="similarity">
    <text evidence="1 2">Belongs to the enoyl-CoA hydratase/isomerase family.</text>
</comment>
<evidence type="ECO:0000313" key="3">
    <source>
        <dbReference type="EMBL" id="SEB17198.1"/>
    </source>
</evidence>
<dbReference type="PANTHER" id="PTHR11941">
    <property type="entry name" value="ENOYL-COA HYDRATASE-RELATED"/>
    <property type="match status" value="1"/>
</dbReference>
<sequence>MTYETITYEVFPAGYARITLNRPEKMNAVSKQMTSELSQALAEAKKADGIKCLVITGNGDRAFCSGGDLKDLHGDLDASEAFQTLYPMKEVVYQLASFPLPTIALLNGQARGGGCEIATACDIRYAVKDASYGFVQGKLGITPGWGGGVLLYEKIRPEYAFQWLIEAEMYDSDRVAAIGWAHRLIEREELANVEELLAKFLEKSVKQMRVWKKQYDKKLSMLSMSPVMDEEVRTCSRLWESEEHKEAVKRFMTRRS</sequence>
<dbReference type="InterPro" id="IPR018376">
    <property type="entry name" value="Enoyl-CoA_hyd/isom_CS"/>
</dbReference>
<dbReference type="Proteomes" id="UP000198584">
    <property type="component" value="Unassembled WGS sequence"/>
</dbReference>
<organism evidence="3 4">
    <name type="scientific">Thalassobacillus cyri</name>
    <dbReference type="NCBI Taxonomy" id="571932"/>
    <lineage>
        <taxon>Bacteria</taxon>
        <taxon>Bacillati</taxon>
        <taxon>Bacillota</taxon>
        <taxon>Bacilli</taxon>
        <taxon>Bacillales</taxon>
        <taxon>Bacillaceae</taxon>
        <taxon>Thalassobacillus</taxon>
    </lineage>
</organism>
<dbReference type="OrthoDB" id="9775794at2"/>
<dbReference type="AlphaFoldDB" id="A0A1H4H7Z1"/>
<dbReference type="PANTHER" id="PTHR11941:SF54">
    <property type="entry name" value="ENOYL-COA HYDRATASE, MITOCHONDRIAL"/>
    <property type="match status" value="1"/>
</dbReference>
<keyword evidence="4" id="KW-1185">Reference proteome</keyword>
<reference evidence="4" key="1">
    <citation type="submission" date="2016-10" db="EMBL/GenBank/DDBJ databases">
        <authorList>
            <person name="Varghese N."/>
            <person name="Submissions S."/>
        </authorList>
    </citation>
    <scope>NUCLEOTIDE SEQUENCE [LARGE SCALE GENOMIC DNA]</scope>
    <source>
        <strain evidence="4">CCM7597</strain>
    </source>
</reference>